<evidence type="ECO:0000256" key="5">
    <source>
        <dbReference type="ARBA" id="ARBA00022840"/>
    </source>
</evidence>
<feature type="short sequence motif" description="'HIGH' region" evidence="11">
    <location>
        <begin position="66"/>
        <end position="75"/>
    </location>
</feature>
<dbReference type="Gene3D" id="1.10.240.10">
    <property type="entry name" value="Tyrosyl-Transfer RNA Synthetase"/>
    <property type="match status" value="1"/>
</dbReference>
<comment type="catalytic activity">
    <reaction evidence="9 11">
        <text>tRNA(Tyr) + L-tyrosine + ATP = L-tyrosyl-tRNA(Tyr) + AMP + diphosphate + H(+)</text>
        <dbReference type="Rhea" id="RHEA:10220"/>
        <dbReference type="Rhea" id="RHEA-COMP:9706"/>
        <dbReference type="Rhea" id="RHEA-COMP:9707"/>
        <dbReference type="ChEBI" id="CHEBI:15378"/>
        <dbReference type="ChEBI" id="CHEBI:30616"/>
        <dbReference type="ChEBI" id="CHEBI:33019"/>
        <dbReference type="ChEBI" id="CHEBI:58315"/>
        <dbReference type="ChEBI" id="CHEBI:78442"/>
        <dbReference type="ChEBI" id="CHEBI:78536"/>
        <dbReference type="ChEBI" id="CHEBI:456215"/>
        <dbReference type="EC" id="6.1.1.1"/>
    </reaction>
</comment>
<dbReference type="HAMAP" id="MF_02006">
    <property type="entry name" value="Tyr_tRNA_synth_type1"/>
    <property type="match status" value="1"/>
</dbReference>
<dbReference type="InterPro" id="IPR036986">
    <property type="entry name" value="S4_RNA-bd_sf"/>
</dbReference>
<name>A0A6L9Y1K8_9MICO</name>
<organism evidence="14 15">
    <name type="scientific">Leifsonia tongyongensis</name>
    <dbReference type="NCBI Taxonomy" id="1268043"/>
    <lineage>
        <taxon>Bacteria</taxon>
        <taxon>Bacillati</taxon>
        <taxon>Actinomycetota</taxon>
        <taxon>Actinomycetes</taxon>
        <taxon>Micrococcales</taxon>
        <taxon>Microbacteriaceae</taxon>
        <taxon>Leifsonia</taxon>
    </lineage>
</organism>
<evidence type="ECO:0000256" key="11">
    <source>
        <dbReference type="HAMAP-Rule" id="MF_02006"/>
    </source>
</evidence>
<dbReference type="PANTHER" id="PTHR11766:SF0">
    <property type="entry name" value="TYROSINE--TRNA LIGASE, MITOCHONDRIAL"/>
    <property type="match status" value="1"/>
</dbReference>
<dbReference type="FunFam" id="3.40.50.620:FF:000008">
    <property type="entry name" value="Tyrosine--tRNA ligase"/>
    <property type="match status" value="1"/>
</dbReference>
<dbReference type="Gene3D" id="3.40.50.620">
    <property type="entry name" value="HUPs"/>
    <property type="match status" value="1"/>
</dbReference>
<keyword evidence="2 11" id="KW-0963">Cytoplasm</keyword>
<comment type="subcellular location">
    <subcellularLocation>
        <location evidence="1 11">Cytoplasm</location>
    </subcellularLocation>
</comment>
<feature type="binding site" evidence="11">
    <location>
        <position position="61"/>
    </location>
    <ligand>
        <name>L-tyrosine</name>
        <dbReference type="ChEBI" id="CHEBI:58315"/>
    </ligand>
</feature>
<evidence type="ECO:0000313" key="14">
    <source>
        <dbReference type="EMBL" id="NEN07579.1"/>
    </source>
</evidence>
<dbReference type="InterPro" id="IPR002307">
    <property type="entry name" value="Tyr-tRNA-ligase"/>
</dbReference>
<dbReference type="InterPro" id="IPR014729">
    <property type="entry name" value="Rossmann-like_a/b/a_fold"/>
</dbReference>
<dbReference type="PROSITE" id="PS00178">
    <property type="entry name" value="AA_TRNA_LIGASE_I"/>
    <property type="match status" value="1"/>
</dbReference>
<dbReference type="SUPFAM" id="SSF55174">
    <property type="entry name" value="Alpha-L RNA-binding motif"/>
    <property type="match status" value="1"/>
</dbReference>
<evidence type="ECO:0000256" key="8">
    <source>
        <dbReference type="ARBA" id="ARBA00023146"/>
    </source>
</evidence>
<keyword evidence="3 11" id="KW-0436">Ligase</keyword>
<protein>
    <recommendedName>
        <fullName evidence="11">Tyrosine--tRNA ligase</fullName>
        <ecNumber evidence="11">6.1.1.1</ecNumber>
    </recommendedName>
    <alternativeName>
        <fullName evidence="11">Tyrosyl-tRNA synthetase</fullName>
        <shortName evidence="11">TyrRS</shortName>
    </alternativeName>
</protein>
<dbReference type="SUPFAM" id="SSF52374">
    <property type="entry name" value="Nucleotidylyl transferase"/>
    <property type="match status" value="1"/>
</dbReference>
<dbReference type="GO" id="GO:0006437">
    <property type="term" value="P:tyrosyl-tRNA aminoacylation"/>
    <property type="evidence" value="ECO:0007669"/>
    <property type="project" value="UniProtKB-UniRule"/>
</dbReference>
<evidence type="ECO:0000256" key="3">
    <source>
        <dbReference type="ARBA" id="ARBA00022598"/>
    </source>
</evidence>
<feature type="short sequence motif" description="'KMSKS' region" evidence="11">
    <location>
        <begin position="256"/>
        <end position="260"/>
    </location>
</feature>
<evidence type="ECO:0000256" key="9">
    <source>
        <dbReference type="ARBA" id="ARBA00048248"/>
    </source>
</evidence>
<dbReference type="NCBIfam" id="TIGR00234">
    <property type="entry name" value="tyrS"/>
    <property type="match status" value="1"/>
</dbReference>
<feature type="binding site" evidence="11">
    <location>
        <position position="196"/>
    </location>
    <ligand>
        <name>L-tyrosine</name>
        <dbReference type="ChEBI" id="CHEBI:58315"/>
    </ligand>
</feature>
<keyword evidence="15" id="KW-1185">Reference proteome</keyword>
<dbReference type="InterPro" id="IPR024088">
    <property type="entry name" value="Tyr-tRNA-ligase_bac-type"/>
</dbReference>
<evidence type="ECO:0000256" key="2">
    <source>
        <dbReference type="ARBA" id="ARBA00022490"/>
    </source>
</evidence>
<proteinExistence type="inferred from homology"/>
<comment type="similarity">
    <text evidence="10 11">Belongs to the class-I aminoacyl-tRNA synthetase family. TyrS type 1 subfamily.</text>
</comment>
<accession>A0A6L9Y1K8</accession>
<evidence type="ECO:0000256" key="10">
    <source>
        <dbReference type="ARBA" id="ARBA00060965"/>
    </source>
</evidence>
<dbReference type="InterPro" id="IPR002305">
    <property type="entry name" value="aa-tRNA-synth_Ic"/>
</dbReference>
<dbReference type="GO" id="GO:0005524">
    <property type="term" value="F:ATP binding"/>
    <property type="evidence" value="ECO:0007669"/>
    <property type="project" value="UniProtKB-UniRule"/>
</dbReference>
<dbReference type="GO" id="GO:0003723">
    <property type="term" value="F:RNA binding"/>
    <property type="evidence" value="ECO:0007669"/>
    <property type="project" value="UniProtKB-KW"/>
</dbReference>
<dbReference type="CDD" id="cd00165">
    <property type="entry name" value="S4"/>
    <property type="match status" value="1"/>
</dbReference>
<dbReference type="PRINTS" id="PR01040">
    <property type="entry name" value="TRNASYNTHTYR"/>
</dbReference>
<dbReference type="GO" id="GO:0004831">
    <property type="term" value="F:tyrosine-tRNA ligase activity"/>
    <property type="evidence" value="ECO:0007669"/>
    <property type="project" value="UniProtKB-UniRule"/>
</dbReference>
<keyword evidence="5 11" id="KW-0067">ATP-binding</keyword>
<dbReference type="PANTHER" id="PTHR11766">
    <property type="entry name" value="TYROSYL-TRNA SYNTHETASE"/>
    <property type="match status" value="1"/>
</dbReference>
<dbReference type="EMBL" id="JAAGWY010000004">
    <property type="protein sequence ID" value="NEN07579.1"/>
    <property type="molecule type" value="Genomic_DNA"/>
</dbReference>
<comment type="subunit">
    <text evidence="11">Homodimer.</text>
</comment>
<dbReference type="FunFam" id="1.10.240.10:FF:000001">
    <property type="entry name" value="Tyrosine--tRNA ligase"/>
    <property type="match status" value="1"/>
</dbReference>
<dbReference type="InterPro" id="IPR054608">
    <property type="entry name" value="SYY-like_C"/>
</dbReference>
<evidence type="ECO:0000256" key="1">
    <source>
        <dbReference type="ARBA" id="ARBA00004496"/>
    </source>
</evidence>
<feature type="binding site" evidence="11">
    <location>
        <position position="259"/>
    </location>
    <ligand>
        <name>ATP</name>
        <dbReference type="ChEBI" id="CHEBI:30616"/>
    </ligand>
</feature>
<keyword evidence="6 12" id="KW-0694">RNA-binding</keyword>
<dbReference type="PROSITE" id="PS50889">
    <property type="entry name" value="S4"/>
    <property type="match status" value="1"/>
</dbReference>
<keyword evidence="8 11" id="KW-0030">Aminoacyl-tRNA synthetase</keyword>
<comment type="caution">
    <text evidence="14">The sequence shown here is derived from an EMBL/GenBank/DDBJ whole genome shotgun (WGS) entry which is preliminary data.</text>
</comment>
<dbReference type="Pfam" id="PF00579">
    <property type="entry name" value="tRNA-synt_1b"/>
    <property type="match status" value="1"/>
</dbReference>
<feature type="domain" description="Tyrosine--tRNA ligase SYY-like C-terminal" evidence="13">
    <location>
        <begin position="363"/>
        <end position="437"/>
    </location>
</feature>
<dbReference type="Gene3D" id="3.10.290.10">
    <property type="entry name" value="RNA-binding S4 domain"/>
    <property type="match status" value="1"/>
</dbReference>
<evidence type="ECO:0000256" key="4">
    <source>
        <dbReference type="ARBA" id="ARBA00022741"/>
    </source>
</evidence>
<dbReference type="EC" id="6.1.1.1" evidence="11"/>
<sequence>MAANCAATVKPVSDSAILRAQANDPTFDDLWEELVWRGLIHVSTDAGALKELLAGDPITYYCGFDPTAPSLHLGNLVQLLLMRRLQLAGHRPLALVGGSTGLIGDPRPTAERTLNTRETVAEWVGYLQQQVSRFLSFEGENPARLVNNLDWTAPMSAIDFLREIGKHYRVGTMLKKDAVAARLNSDEGISYTEFSYQILQGLDYLELYRMHGCVLQTGGSDQWGNLTSGTDLIRRVEHVSAHAIGTPLITNSDGTKFGKSEGNAVWLDPNLTSAYALYQFWVNTDDSDVIDRLKVFTFLTRAEIEQLEAAVRDEPFRREAQRRLAYEVTSLVHGEEATDAAIAATEALFGRGELAELDAVTLESALRELPNTTTVPTATVAQALVDTGLTASLGEARRAIAQGGVYVNNDKVADADAPISESLLAGRMAVLRRGKKTLAGVFLE</sequence>
<evidence type="ECO:0000256" key="6">
    <source>
        <dbReference type="ARBA" id="ARBA00022884"/>
    </source>
</evidence>
<evidence type="ECO:0000259" key="13">
    <source>
        <dbReference type="Pfam" id="PF22421"/>
    </source>
</evidence>
<dbReference type="InterPro" id="IPR001412">
    <property type="entry name" value="aa-tRNA-synth_I_CS"/>
</dbReference>
<evidence type="ECO:0000256" key="7">
    <source>
        <dbReference type="ARBA" id="ARBA00022917"/>
    </source>
</evidence>
<comment type="function">
    <text evidence="11">Catalyzes the attachment of tyrosine to tRNA(Tyr) in a two-step reaction: tyrosine is first activated by ATP to form Tyr-AMP and then transferred to the acceptor end of tRNA(Tyr).</text>
</comment>
<feature type="binding site" evidence="11">
    <location>
        <position position="200"/>
    </location>
    <ligand>
        <name>L-tyrosine</name>
        <dbReference type="ChEBI" id="CHEBI:58315"/>
    </ligand>
</feature>
<dbReference type="CDD" id="cd00805">
    <property type="entry name" value="TyrRS_core"/>
    <property type="match status" value="1"/>
</dbReference>
<dbReference type="GO" id="GO:0005829">
    <property type="term" value="C:cytosol"/>
    <property type="evidence" value="ECO:0007669"/>
    <property type="project" value="TreeGrafter"/>
</dbReference>
<keyword evidence="7 11" id="KW-0648">Protein biosynthesis</keyword>
<dbReference type="Pfam" id="PF22421">
    <property type="entry name" value="SYY_C-terminal"/>
    <property type="match status" value="1"/>
</dbReference>
<dbReference type="InterPro" id="IPR024107">
    <property type="entry name" value="Tyr-tRNA-ligase_bac_1"/>
</dbReference>
<reference evidence="14 15" key="1">
    <citation type="journal article" date="2014" name="J. Microbiol.">
        <title>Diaminobutyricibacter tongyongensis gen. nov., sp. nov. and Homoserinibacter gongjuensis gen. nov., sp. nov. belong to the family Microbacteriaceae.</title>
        <authorList>
            <person name="Kim S.J."/>
            <person name="Ahn J.H."/>
            <person name="Weon H.Y."/>
            <person name="Hamada M."/>
            <person name="Suzuki K."/>
            <person name="Kwon S.W."/>
        </authorList>
    </citation>
    <scope>NUCLEOTIDE SEQUENCE [LARGE SCALE GENOMIC DNA]</scope>
    <source>
        <strain evidence="14 15">NBRC 108724</strain>
    </source>
</reference>
<gene>
    <name evidence="11" type="primary">tyrS</name>
    <name evidence="14" type="ORF">G3T36_17085</name>
</gene>
<evidence type="ECO:0000313" key="15">
    <source>
        <dbReference type="Proteomes" id="UP000474967"/>
    </source>
</evidence>
<keyword evidence="4 11" id="KW-0547">Nucleotide-binding</keyword>
<evidence type="ECO:0000256" key="12">
    <source>
        <dbReference type="PROSITE-ProRule" id="PRU00182"/>
    </source>
</evidence>
<dbReference type="GO" id="GO:0042803">
    <property type="term" value="F:protein homodimerization activity"/>
    <property type="evidence" value="ECO:0007669"/>
    <property type="project" value="UniProtKB-ARBA"/>
</dbReference>
<dbReference type="AlphaFoldDB" id="A0A6L9Y1K8"/>
<dbReference type="RefSeq" id="WP_163291047.1">
    <property type="nucleotide sequence ID" value="NZ_JAAGWY010000004.1"/>
</dbReference>
<dbReference type="Proteomes" id="UP000474967">
    <property type="component" value="Unassembled WGS sequence"/>
</dbReference>